<evidence type="ECO:0000313" key="2">
    <source>
        <dbReference type="Proteomes" id="UP000067626"/>
    </source>
</evidence>
<dbReference type="STRING" id="52.CMC5_048960"/>
<dbReference type="EMBL" id="CP012159">
    <property type="protein sequence ID" value="AKT40740.1"/>
    <property type="molecule type" value="Genomic_DNA"/>
</dbReference>
<organism evidence="1 2">
    <name type="scientific">Chondromyces crocatus</name>
    <dbReference type="NCBI Taxonomy" id="52"/>
    <lineage>
        <taxon>Bacteria</taxon>
        <taxon>Pseudomonadati</taxon>
        <taxon>Myxococcota</taxon>
        <taxon>Polyangia</taxon>
        <taxon>Polyangiales</taxon>
        <taxon>Polyangiaceae</taxon>
        <taxon>Chondromyces</taxon>
    </lineage>
</organism>
<name>A0A0K1EIQ4_CHOCO</name>
<accession>A0A0K1EIQ4</accession>
<gene>
    <name evidence="1" type="ORF">CMC5_048960</name>
</gene>
<sequence length="95" mass="10845">MACHTCRTTLWLGKALHENYQITRFHAAVQDVPLNSGNTELNRILWKFLADHARHNIQVIVEGDQVYPEIGEYVEVGGEQYGDIPFDEYLKGWGG</sequence>
<evidence type="ECO:0000313" key="1">
    <source>
        <dbReference type="EMBL" id="AKT40740.1"/>
    </source>
</evidence>
<proteinExistence type="predicted"/>
<keyword evidence="2" id="KW-1185">Reference proteome</keyword>
<dbReference type="KEGG" id="ccro:CMC5_048960"/>
<reference evidence="1 2" key="1">
    <citation type="submission" date="2015-07" db="EMBL/GenBank/DDBJ databases">
        <title>Genome analysis of myxobacterium Chondromyces crocatus Cm c5 reveals a high potential for natural compound synthesis and the genetic basis for the loss of fruiting body formation.</title>
        <authorList>
            <person name="Zaburannyi N."/>
            <person name="Bunk B."/>
            <person name="Maier J."/>
            <person name="Overmann J."/>
            <person name="Mueller R."/>
        </authorList>
    </citation>
    <scope>NUCLEOTIDE SEQUENCE [LARGE SCALE GENOMIC DNA]</scope>
    <source>
        <strain evidence="1 2">Cm c5</strain>
    </source>
</reference>
<dbReference type="AlphaFoldDB" id="A0A0K1EIQ4"/>
<dbReference type="Proteomes" id="UP000067626">
    <property type="component" value="Chromosome"/>
</dbReference>
<protein>
    <submittedName>
        <fullName evidence="1">Uncharacterized protein</fullName>
    </submittedName>
</protein>